<reference evidence="10 11" key="1">
    <citation type="submission" date="2014-08" db="EMBL/GenBank/DDBJ databases">
        <title>Porphyromonas canoris strain:OH2762 Genome sequencing.</title>
        <authorList>
            <person name="Wallis C."/>
            <person name="Deusch O."/>
            <person name="O'Flynn C."/>
            <person name="Davis I."/>
            <person name="Jospin G."/>
            <person name="Darling A.E."/>
            <person name="Coil D.A."/>
            <person name="Alexiev A."/>
            <person name="Horsfall A."/>
            <person name="Kirkwood N."/>
            <person name="Harris S."/>
            <person name="Eisen J.A."/>
        </authorList>
    </citation>
    <scope>NUCLEOTIDE SEQUENCE [LARGE SCALE GENOMIC DNA]</scope>
    <source>
        <strain evidence="11">COT-108 OH2762</strain>
    </source>
</reference>
<evidence type="ECO:0000256" key="5">
    <source>
        <dbReference type="ARBA" id="ARBA00022692"/>
    </source>
</evidence>
<sequence>MSRLSIWFQTIRPKTLPASLAPVIVIAGALLHDGLFRLKPFLLVLAVALTAQIASNVTNDYFDYLSGADRRRKLGPKRLITTGDITPGWMLLASIFWVSLCAVLGIWLAAITSWWLLLLGIVVLLGIIAYSAGPYPLSYNGLGDLAVILFFGIIPVLGGYYAIGESLPSYLIPAAFSIGFSNANILVINNYRDYPEDKESGKRTLIVRMGEASGPYLYMFNALLALVCYIVAGVMSGSYIITTIGLLPIALFLYTGTITTFSRKGKGLNPLLGFSAKITGLISTILLIAFIL</sequence>
<organism evidence="10 11">
    <name type="scientific">Porphyromonas canoris</name>
    <dbReference type="NCBI Taxonomy" id="36875"/>
    <lineage>
        <taxon>Bacteria</taxon>
        <taxon>Pseudomonadati</taxon>
        <taxon>Bacteroidota</taxon>
        <taxon>Bacteroidia</taxon>
        <taxon>Bacteroidales</taxon>
        <taxon>Porphyromonadaceae</taxon>
        <taxon>Porphyromonas</taxon>
    </lineage>
</organism>
<dbReference type="EMBL" id="JQZV01000013">
    <property type="protein sequence ID" value="KGN92248.1"/>
    <property type="molecule type" value="Genomic_DNA"/>
</dbReference>
<evidence type="ECO:0000256" key="9">
    <source>
        <dbReference type="NCBIfam" id="TIGR00751"/>
    </source>
</evidence>
<keyword evidence="7 8" id="KW-0472">Membrane</keyword>
<gene>
    <name evidence="8" type="primary">menA</name>
    <name evidence="10" type="ORF">HQ43_09565</name>
</gene>
<dbReference type="InterPro" id="IPR026046">
    <property type="entry name" value="UBIAD1"/>
</dbReference>
<keyword evidence="11" id="KW-1185">Reference proteome</keyword>
<feature type="transmembrane region" description="Helical" evidence="8">
    <location>
        <begin position="170"/>
        <end position="191"/>
    </location>
</feature>
<feature type="transmembrane region" description="Helical" evidence="8">
    <location>
        <begin position="238"/>
        <end position="259"/>
    </location>
</feature>
<keyword evidence="3 8" id="KW-1003">Cell membrane</keyword>
<dbReference type="HAMAP" id="MF_01937">
    <property type="entry name" value="MenA_1"/>
    <property type="match status" value="1"/>
</dbReference>
<evidence type="ECO:0000256" key="3">
    <source>
        <dbReference type="ARBA" id="ARBA00022475"/>
    </source>
</evidence>
<feature type="transmembrane region" description="Helical" evidence="8">
    <location>
        <begin position="145"/>
        <end position="164"/>
    </location>
</feature>
<feature type="transmembrane region" description="Helical" evidence="8">
    <location>
        <begin position="271"/>
        <end position="291"/>
    </location>
</feature>
<evidence type="ECO:0000256" key="4">
    <source>
        <dbReference type="ARBA" id="ARBA00022679"/>
    </source>
</evidence>
<accession>A0ABR4XKN1</accession>
<dbReference type="EC" id="2.5.1.74" evidence="8 9"/>
<dbReference type="PIRSF" id="PIRSF005355">
    <property type="entry name" value="UBIAD1"/>
    <property type="match status" value="1"/>
</dbReference>
<comment type="caution">
    <text evidence="10">The sequence shown here is derived from an EMBL/GenBank/DDBJ whole genome shotgun (WGS) entry which is preliminary data.</text>
</comment>
<dbReference type="PANTHER" id="PTHR13929">
    <property type="entry name" value="1,4-DIHYDROXY-2-NAPHTHOATE OCTAPRENYLTRANSFERASE"/>
    <property type="match status" value="1"/>
</dbReference>
<comment type="function">
    <text evidence="8">Conversion of 1,4-dihydroxy-2-naphthoate (DHNA) to demethylmenaquinone (DMK).</text>
</comment>
<feature type="transmembrane region" description="Helical" evidence="8">
    <location>
        <begin position="114"/>
        <end position="133"/>
    </location>
</feature>
<evidence type="ECO:0000256" key="7">
    <source>
        <dbReference type="ARBA" id="ARBA00023136"/>
    </source>
</evidence>
<evidence type="ECO:0000256" key="1">
    <source>
        <dbReference type="ARBA" id="ARBA00004141"/>
    </source>
</evidence>
<evidence type="ECO:0000256" key="6">
    <source>
        <dbReference type="ARBA" id="ARBA00022989"/>
    </source>
</evidence>
<dbReference type="CDD" id="cd13962">
    <property type="entry name" value="PT_UbiA_UBIAD1"/>
    <property type="match status" value="1"/>
</dbReference>
<evidence type="ECO:0000256" key="8">
    <source>
        <dbReference type="HAMAP-Rule" id="MF_01937"/>
    </source>
</evidence>
<dbReference type="PANTHER" id="PTHR13929:SF0">
    <property type="entry name" value="UBIA PRENYLTRANSFERASE DOMAIN-CONTAINING PROTEIN 1"/>
    <property type="match status" value="1"/>
</dbReference>
<name>A0ABR4XKN1_9PORP</name>
<dbReference type="Pfam" id="PF01040">
    <property type="entry name" value="UbiA"/>
    <property type="match status" value="1"/>
</dbReference>
<comment type="similarity">
    <text evidence="8">Belongs to the MenA family. Type 1 subfamily.</text>
</comment>
<feature type="transmembrane region" description="Helical" evidence="8">
    <location>
        <begin position="212"/>
        <end position="232"/>
    </location>
</feature>
<comment type="subcellular location">
    <subcellularLocation>
        <location evidence="8">Cell membrane</location>
        <topology evidence="8">Multi-pass membrane protein</topology>
    </subcellularLocation>
    <subcellularLocation>
        <location evidence="1">Membrane</location>
        <topology evidence="1">Multi-pass membrane protein</topology>
    </subcellularLocation>
</comment>
<keyword evidence="5 8" id="KW-0812">Transmembrane</keyword>
<evidence type="ECO:0000313" key="10">
    <source>
        <dbReference type="EMBL" id="KGN92248.1"/>
    </source>
</evidence>
<dbReference type="InterPro" id="IPR000537">
    <property type="entry name" value="UbiA_prenyltransferase"/>
</dbReference>
<comment type="catalytic activity">
    <reaction evidence="8">
        <text>an all-trans-polyprenyl diphosphate + 1,4-dihydroxy-2-naphthoate + H(+) = a 2-demethylmenaquinol + CO2 + diphosphate</text>
        <dbReference type="Rhea" id="RHEA:26478"/>
        <dbReference type="Rhea" id="RHEA-COMP:9563"/>
        <dbReference type="Rhea" id="RHEA-COMP:9564"/>
        <dbReference type="ChEBI" id="CHEBI:11173"/>
        <dbReference type="ChEBI" id="CHEBI:15378"/>
        <dbReference type="ChEBI" id="CHEBI:16526"/>
        <dbReference type="ChEBI" id="CHEBI:33019"/>
        <dbReference type="ChEBI" id="CHEBI:55437"/>
        <dbReference type="ChEBI" id="CHEBI:58914"/>
        <dbReference type="EC" id="2.5.1.74"/>
    </reaction>
</comment>
<protein>
    <recommendedName>
        <fullName evidence="8 9">1,4-dihydroxy-2-naphthoate octaprenyltransferase</fullName>
        <shortName evidence="8">DHNA-octaprenyltransferase</shortName>
        <ecNumber evidence="8 9">2.5.1.74</ecNumber>
    </recommendedName>
</protein>
<dbReference type="Gene3D" id="1.20.120.1780">
    <property type="entry name" value="UbiA prenyltransferase"/>
    <property type="match status" value="1"/>
</dbReference>
<keyword evidence="6 8" id="KW-1133">Transmembrane helix</keyword>
<dbReference type="NCBIfam" id="TIGR00751">
    <property type="entry name" value="menA"/>
    <property type="match status" value="1"/>
</dbReference>
<dbReference type="InterPro" id="IPR004657">
    <property type="entry name" value="MenA"/>
</dbReference>
<dbReference type="InterPro" id="IPR044878">
    <property type="entry name" value="UbiA_sf"/>
</dbReference>
<evidence type="ECO:0000313" key="11">
    <source>
        <dbReference type="Proteomes" id="UP000030101"/>
    </source>
</evidence>
<feature type="transmembrane region" description="Helical" evidence="8">
    <location>
        <begin position="85"/>
        <end position="108"/>
    </location>
</feature>
<keyword evidence="2 8" id="KW-0474">Menaquinone biosynthesis</keyword>
<proteinExistence type="inferred from homology"/>
<evidence type="ECO:0000256" key="2">
    <source>
        <dbReference type="ARBA" id="ARBA00022428"/>
    </source>
</evidence>
<comment type="pathway">
    <text evidence="8">Quinol/quinone metabolism; menaquinone biosynthesis; menaquinol from 1,4-dihydroxy-2-naphthoate: step 1/2.</text>
</comment>
<dbReference type="RefSeq" id="WP_036792457.1">
    <property type="nucleotide sequence ID" value="NZ_JQZV01000013.1"/>
</dbReference>
<dbReference type="Gene3D" id="1.10.357.140">
    <property type="entry name" value="UbiA prenyltransferase"/>
    <property type="match status" value="1"/>
</dbReference>
<dbReference type="Proteomes" id="UP000030101">
    <property type="component" value="Unassembled WGS sequence"/>
</dbReference>
<keyword evidence="4 8" id="KW-0808">Transferase</keyword>